<dbReference type="Pfam" id="PF10536">
    <property type="entry name" value="PMD"/>
    <property type="match status" value="1"/>
</dbReference>
<reference evidence="3" key="1">
    <citation type="journal article" date="2019" name="Plant Biotechnol. J.">
        <title>Genome sequencing of the Australian wild diploid species Gossypium australe highlights disease resistance and delayed gland morphogenesis.</title>
        <authorList>
            <person name="Cai Y."/>
            <person name="Cai X."/>
            <person name="Wang Q."/>
            <person name="Wang P."/>
            <person name="Zhang Y."/>
            <person name="Cai C."/>
            <person name="Xu Y."/>
            <person name="Wang K."/>
            <person name="Zhou Z."/>
            <person name="Wang C."/>
            <person name="Geng S."/>
            <person name="Li B."/>
            <person name="Dong Q."/>
            <person name="Hou Y."/>
            <person name="Wang H."/>
            <person name="Ai P."/>
            <person name="Liu Z."/>
            <person name="Yi F."/>
            <person name="Sun M."/>
            <person name="An G."/>
            <person name="Cheng J."/>
            <person name="Zhang Y."/>
            <person name="Shi Q."/>
            <person name="Xie Y."/>
            <person name="Shi X."/>
            <person name="Chang Y."/>
            <person name="Huang F."/>
            <person name="Chen Y."/>
            <person name="Hong S."/>
            <person name="Mi L."/>
            <person name="Sun Q."/>
            <person name="Zhang L."/>
            <person name="Zhou B."/>
            <person name="Peng R."/>
            <person name="Zhang X."/>
            <person name="Liu F."/>
        </authorList>
    </citation>
    <scope>NUCLEOTIDE SEQUENCE [LARGE SCALE GENOMIC DNA]</scope>
    <source>
        <strain evidence="3">cv. PA1801</strain>
    </source>
</reference>
<feature type="domain" description="Aminotransferase-like plant mobile" evidence="1">
    <location>
        <begin position="54"/>
        <end position="165"/>
    </location>
</feature>
<sequence length="197" mass="22324">MLIPRALSSDKAVYENNGRLLSSTTVLDIISNAVSRISEPPTMGNCTGNRAIVQPTDFIWMPYTDENIAPLIPSWVIEQQQIFMSNVLIIHFHMVEWHDGSRVLRQFGSAQPIPNPPVDIKEVHGMDKKGAGRDALNWAHEHETRPPLYALDGGFSPTSEYAAWYMAHGKPFIFQGQYMLIHRDAQPESSRWQPRNT</sequence>
<protein>
    <submittedName>
        <fullName evidence="2">Serine/threonine-protein phosphatase 7 long form-like protein</fullName>
    </submittedName>
</protein>
<dbReference type="EMBL" id="SMMG02000005">
    <property type="protein sequence ID" value="KAA3475006.1"/>
    <property type="molecule type" value="Genomic_DNA"/>
</dbReference>
<dbReference type="GO" id="GO:0010073">
    <property type="term" value="P:meristem maintenance"/>
    <property type="evidence" value="ECO:0007669"/>
    <property type="project" value="InterPro"/>
</dbReference>
<keyword evidence="3" id="KW-1185">Reference proteome</keyword>
<dbReference type="AlphaFoldDB" id="A0A5B6W126"/>
<name>A0A5B6W126_9ROSI</name>
<comment type="caution">
    <text evidence="2">The sequence shown here is derived from an EMBL/GenBank/DDBJ whole genome shotgun (WGS) entry which is preliminary data.</text>
</comment>
<evidence type="ECO:0000313" key="2">
    <source>
        <dbReference type="EMBL" id="KAA3475006.1"/>
    </source>
</evidence>
<dbReference type="PANTHER" id="PTHR46033:SF8">
    <property type="entry name" value="PROTEIN MAINTENANCE OF MERISTEMS-LIKE"/>
    <property type="match status" value="1"/>
</dbReference>
<dbReference type="PANTHER" id="PTHR46033">
    <property type="entry name" value="PROTEIN MAIN-LIKE 2"/>
    <property type="match status" value="1"/>
</dbReference>
<dbReference type="Proteomes" id="UP000325315">
    <property type="component" value="Unassembled WGS sequence"/>
</dbReference>
<evidence type="ECO:0000313" key="3">
    <source>
        <dbReference type="Proteomes" id="UP000325315"/>
    </source>
</evidence>
<gene>
    <name evidence="2" type="ORF">EPI10_025242</name>
</gene>
<dbReference type="InterPro" id="IPR044824">
    <property type="entry name" value="MAIN-like"/>
</dbReference>
<proteinExistence type="predicted"/>
<organism evidence="2 3">
    <name type="scientific">Gossypium australe</name>
    <dbReference type="NCBI Taxonomy" id="47621"/>
    <lineage>
        <taxon>Eukaryota</taxon>
        <taxon>Viridiplantae</taxon>
        <taxon>Streptophyta</taxon>
        <taxon>Embryophyta</taxon>
        <taxon>Tracheophyta</taxon>
        <taxon>Spermatophyta</taxon>
        <taxon>Magnoliopsida</taxon>
        <taxon>eudicotyledons</taxon>
        <taxon>Gunneridae</taxon>
        <taxon>Pentapetalae</taxon>
        <taxon>rosids</taxon>
        <taxon>malvids</taxon>
        <taxon>Malvales</taxon>
        <taxon>Malvaceae</taxon>
        <taxon>Malvoideae</taxon>
        <taxon>Gossypium</taxon>
    </lineage>
</organism>
<evidence type="ECO:0000259" key="1">
    <source>
        <dbReference type="Pfam" id="PF10536"/>
    </source>
</evidence>
<accession>A0A5B6W126</accession>
<dbReference type="OrthoDB" id="1751334at2759"/>
<dbReference type="InterPro" id="IPR019557">
    <property type="entry name" value="AminoTfrase-like_pln_mobile"/>
</dbReference>